<evidence type="ECO:0000313" key="3">
    <source>
        <dbReference type="Proteomes" id="UP000789901"/>
    </source>
</evidence>
<gene>
    <name evidence="2" type="ORF">GMARGA_LOCUS241</name>
</gene>
<keyword evidence="1" id="KW-0175">Coiled coil</keyword>
<proteinExistence type="predicted"/>
<keyword evidence="3" id="KW-1185">Reference proteome</keyword>
<sequence length="205" mass="24454">MQEGKNSSEEFNKILNSIKYKTDILKNRQKNDRFKKELNLKKNQSALIQTVVDYEEKVEILETEVQWLKLEENDFLKMLQDELEKLKLENKKINGNLSIKTKTINYLNNQLNIKMKHDEELKRLELNVEDSFEATIKGLRNNEINFKAQHKELLSELTSLKNKNEEAENRKKQLENQIKKIIEDRDQLINTINELQKIMKIILEL</sequence>
<feature type="coiled-coil region" evidence="1">
    <location>
        <begin position="51"/>
        <end position="198"/>
    </location>
</feature>
<evidence type="ECO:0000256" key="1">
    <source>
        <dbReference type="SAM" id="Coils"/>
    </source>
</evidence>
<organism evidence="2 3">
    <name type="scientific">Gigaspora margarita</name>
    <dbReference type="NCBI Taxonomy" id="4874"/>
    <lineage>
        <taxon>Eukaryota</taxon>
        <taxon>Fungi</taxon>
        <taxon>Fungi incertae sedis</taxon>
        <taxon>Mucoromycota</taxon>
        <taxon>Glomeromycotina</taxon>
        <taxon>Glomeromycetes</taxon>
        <taxon>Diversisporales</taxon>
        <taxon>Gigasporaceae</taxon>
        <taxon>Gigaspora</taxon>
    </lineage>
</organism>
<dbReference type="Proteomes" id="UP000789901">
    <property type="component" value="Unassembled WGS sequence"/>
</dbReference>
<dbReference type="EMBL" id="CAJVQB010000032">
    <property type="protein sequence ID" value="CAG8459678.1"/>
    <property type="molecule type" value="Genomic_DNA"/>
</dbReference>
<evidence type="ECO:0000313" key="2">
    <source>
        <dbReference type="EMBL" id="CAG8459678.1"/>
    </source>
</evidence>
<protein>
    <submittedName>
        <fullName evidence="2">35495_t:CDS:1</fullName>
    </submittedName>
</protein>
<name>A0ABM8VVW7_GIGMA</name>
<comment type="caution">
    <text evidence="2">The sequence shown here is derived from an EMBL/GenBank/DDBJ whole genome shotgun (WGS) entry which is preliminary data.</text>
</comment>
<accession>A0ABM8VVW7</accession>
<reference evidence="2 3" key="1">
    <citation type="submission" date="2021-06" db="EMBL/GenBank/DDBJ databases">
        <authorList>
            <person name="Kallberg Y."/>
            <person name="Tangrot J."/>
            <person name="Rosling A."/>
        </authorList>
    </citation>
    <scope>NUCLEOTIDE SEQUENCE [LARGE SCALE GENOMIC DNA]</scope>
    <source>
        <strain evidence="2 3">120-4 pot B 10/14</strain>
    </source>
</reference>